<dbReference type="Proteomes" id="UP000887563">
    <property type="component" value="Unplaced"/>
</dbReference>
<keyword evidence="1" id="KW-0472">Membrane</keyword>
<protein>
    <submittedName>
        <fullName evidence="3">Candidate secreted effector</fullName>
    </submittedName>
</protein>
<reference evidence="3" key="1">
    <citation type="submission" date="2022-11" db="UniProtKB">
        <authorList>
            <consortium name="WormBaseParasite"/>
        </authorList>
    </citation>
    <scope>IDENTIFICATION</scope>
</reference>
<proteinExistence type="predicted"/>
<keyword evidence="1" id="KW-0812">Transmembrane</keyword>
<dbReference type="AlphaFoldDB" id="A0A914L6J1"/>
<name>A0A914L6J1_MELIC</name>
<feature type="transmembrane region" description="Helical" evidence="1">
    <location>
        <begin position="12"/>
        <end position="35"/>
    </location>
</feature>
<evidence type="ECO:0000313" key="3">
    <source>
        <dbReference type="WBParaSite" id="Minc3s00248g08528"/>
    </source>
</evidence>
<keyword evidence="1" id="KW-1133">Transmembrane helix</keyword>
<evidence type="ECO:0000313" key="2">
    <source>
        <dbReference type="Proteomes" id="UP000887563"/>
    </source>
</evidence>
<keyword evidence="2" id="KW-1185">Reference proteome</keyword>
<dbReference type="WBParaSite" id="Minc3s00248g08528">
    <property type="protein sequence ID" value="Minc3s00248g08528"/>
    <property type="gene ID" value="Minc3s00248g08528"/>
</dbReference>
<sequence length="53" mass="6133">MDPLAYKEMCLIFAYPSPLFPSLFPLFPPFLLLYINVPNKTNTFCLSLYSFPP</sequence>
<evidence type="ECO:0000256" key="1">
    <source>
        <dbReference type="SAM" id="Phobius"/>
    </source>
</evidence>
<organism evidence="2 3">
    <name type="scientific">Meloidogyne incognita</name>
    <name type="common">Southern root-knot nematode worm</name>
    <name type="synonym">Oxyuris incognita</name>
    <dbReference type="NCBI Taxonomy" id="6306"/>
    <lineage>
        <taxon>Eukaryota</taxon>
        <taxon>Metazoa</taxon>
        <taxon>Ecdysozoa</taxon>
        <taxon>Nematoda</taxon>
        <taxon>Chromadorea</taxon>
        <taxon>Rhabditida</taxon>
        <taxon>Tylenchina</taxon>
        <taxon>Tylenchomorpha</taxon>
        <taxon>Tylenchoidea</taxon>
        <taxon>Meloidogynidae</taxon>
        <taxon>Meloidogyninae</taxon>
        <taxon>Meloidogyne</taxon>
        <taxon>Meloidogyne incognita group</taxon>
    </lineage>
</organism>
<accession>A0A914L6J1</accession>